<evidence type="ECO:0000313" key="4">
    <source>
        <dbReference type="Proteomes" id="UP000183894"/>
    </source>
</evidence>
<proteinExistence type="predicted"/>
<sequence length="147" mass="15971">MTQNQPNATMSELTKVRPWLAAILGLAITGLGHLYLRRWRRALLWVALSFAVLMLFVPTESVTALSNTANGSGTLPPLTDILPVLSVSLMSVVDAFFLGLKQVSEPSGVLTDDDAESVACPQCGREVDADLDFCHWCTTHLDEPTDD</sequence>
<keyword evidence="1" id="KW-0812">Transmembrane</keyword>
<feature type="transmembrane region" description="Helical" evidence="1">
    <location>
        <begin position="43"/>
        <end position="61"/>
    </location>
</feature>
<gene>
    <name evidence="3" type="ORF">SAMN04488691_106126</name>
</gene>
<evidence type="ECO:0000313" key="3">
    <source>
        <dbReference type="EMBL" id="SEL62341.1"/>
    </source>
</evidence>
<feature type="domain" description="DUF7575" evidence="2">
    <location>
        <begin position="116"/>
        <end position="142"/>
    </location>
</feature>
<feature type="transmembrane region" description="Helical" evidence="1">
    <location>
        <begin position="81"/>
        <end position="100"/>
    </location>
</feature>
<keyword evidence="1" id="KW-0472">Membrane</keyword>
<protein>
    <recommendedName>
        <fullName evidence="2">DUF7575 domain-containing protein</fullName>
    </recommendedName>
</protein>
<accession>A0A1H7RQ32</accession>
<dbReference type="AlphaFoldDB" id="A0A1H7RQ32"/>
<dbReference type="EMBL" id="FOAD01000006">
    <property type="protein sequence ID" value="SEL62341.1"/>
    <property type="molecule type" value="Genomic_DNA"/>
</dbReference>
<dbReference type="InterPro" id="IPR055997">
    <property type="entry name" value="DUF7575"/>
</dbReference>
<dbReference type="Pfam" id="PF24460">
    <property type="entry name" value="DUF7575"/>
    <property type="match status" value="1"/>
</dbReference>
<reference evidence="3 4" key="1">
    <citation type="submission" date="2016-10" db="EMBL/GenBank/DDBJ databases">
        <authorList>
            <person name="de Groot N.N."/>
        </authorList>
    </citation>
    <scope>NUCLEOTIDE SEQUENCE [LARGE SCALE GENOMIC DNA]</scope>
    <source>
        <strain evidence="3 4">CDM_5</strain>
    </source>
</reference>
<evidence type="ECO:0000256" key="1">
    <source>
        <dbReference type="SAM" id="Phobius"/>
    </source>
</evidence>
<dbReference type="Proteomes" id="UP000183894">
    <property type="component" value="Unassembled WGS sequence"/>
</dbReference>
<keyword evidence="1" id="KW-1133">Transmembrane helix</keyword>
<name>A0A1H7RQ32_HALLR</name>
<evidence type="ECO:0000259" key="2">
    <source>
        <dbReference type="Pfam" id="PF24460"/>
    </source>
</evidence>
<organism evidence="3 4">
    <name type="scientific">Haloferax larsenii</name>
    <dbReference type="NCBI Taxonomy" id="302484"/>
    <lineage>
        <taxon>Archaea</taxon>
        <taxon>Methanobacteriati</taxon>
        <taxon>Methanobacteriota</taxon>
        <taxon>Stenosarchaea group</taxon>
        <taxon>Halobacteria</taxon>
        <taxon>Halobacteriales</taxon>
        <taxon>Haloferacaceae</taxon>
        <taxon>Haloferax</taxon>
    </lineage>
</organism>
<feature type="transmembrane region" description="Helical" evidence="1">
    <location>
        <begin position="19"/>
        <end position="36"/>
    </location>
</feature>